<dbReference type="PANTHER" id="PTHR11214">
    <property type="entry name" value="BETA-1,3-N-ACETYLGLUCOSAMINYLTRANSFERASE"/>
    <property type="match status" value="1"/>
</dbReference>
<accession>A0A979FIL4</accession>
<evidence type="ECO:0000256" key="6">
    <source>
        <dbReference type="ARBA" id="ARBA00022968"/>
    </source>
</evidence>
<evidence type="ECO:0000256" key="2">
    <source>
        <dbReference type="ARBA" id="ARBA00008661"/>
    </source>
</evidence>
<dbReference type="GO" id="GO:0000139">
    <property type="term" value="C:Golgi membrane"/>
    <property type="evidence" value="ECO:0007669"/>
    <property type="project" value="UniProtKB-SubCell"/>
</dbReference>
<dbReference type="Proteomes" id="UP000694843">
    <property type="component" value="Unplaced"/>
</dbReference>
<dbReference type="OrthoDB" id="2139606at2759"/>
<name>A0A979FIL4_HYAAZ</name>
<evidence type="ECO:0000256" key="8">
    <source>
        <dbReference type="ARBA" id="ARBA00023034"/>
    </source>
</evidence>
<evidence type="ECO:0000256" key="7">
    <source>
        <dbReference type="ARBA" id="ARBA00022989"/>
    </source>
</evidence>
<evidence type="ECO:0000256" key="10">
    <source>
        <dbReference type="RuleBase" id="RU363063"/>
    </source>
</evidence>
<dbReference type="GO" id="GO:0016758">
    <property type="term" value="F:hexosyltransferase activity"/>
    <property type="evidence" value="ECO:0007669"/>
    <property type="project" value="InterPro"/>
</dbReference>
<evidence type="ECO:0000256" key="3">
    <source>
        <dbReference type="ARBA" id="ARBA00022676"/>
    </source>
</evidence>
<reference evidence="12" key="1">
    <citation type="submission" date="2025-08" db="UniProtKB">
        <authorList>
            <consortium name="RefSeq"/>
        </authorList>
    </citation>
    <scope>IDENTIFICATION</scope>
    <source>
        <tissue evidence="12">Whole organism</tissue>
    </source>
</reference>
<dbReference type="GO" id="GO:0006493">
    <property type="term" value="P:protein O-linked glycosylation"/>
    <property type="evidence" value="ECO:0007669"/>
    <property type="project" value="TreeGrafter"/>
</dbReference>
<evidence type="ECO:0000256" key="4">
    <source>
        <dbReference type="ARBA" id="ARBA00022679"/>
    </source>
</evidence>
<comment type="subcellular location">
    <subcellularLocation>
        <location evidence="1 10">Golgi apparatus membrane</location>
        <topology evidence="1 10">Single-pass type II membrane protein</topology>
    </subcellularLocation>
</comment>
<dbReference type="Pfam" id="PF01762">
    <property type="entry name" value="Galactosyl_T"/>
    <property type="match status" value="1"/>
</dbReference>
<dbReference type="OMA" id="MLEWADS"/>
<protein>
    <recommendedName>
        <fullName evidence="10">Hexosyltransferase</fullName>
        <ecNumber evidence="10">2.4.1.-</ecNumber>
    </recommendedName>
</protein>
<dbReference type="KEGG" id="hazt:125178011"/>
<keyword evidence="9" id="KW-0472">Membrane</keyword>
<evidence type="ECO:0000256" key="1">
    <source>
        <dbReference type="ARBA" id="ARBA00004323"/>
    </source>
</evidence>
<evidence type="ECO:0000256" key="5">
    <source>
        <dbReference type="ARBA" id="ARBA00022692"/>
    </source>
</evidence>
<evidence type="ECO:0000313" key="12">
    <source>
        <dbReference type="RefSeq" id="XP_047736810.1"/>
    </source>
</evidence>
<dbReference type="GeneID" id="125178011"/>
<keyword evidence="11" id="KW-1185">Reference proteome</keyword>
<keyword evidence="7" id="KW-1133">Transmembrane helix</keyword>
<gene>
    <name evidence="12" type="primary">LOC125178011</name>
</gene>
<proteinExistence type="inferred from homology"/>
<organism evidence="11 12">
    <name type="scientific">Hyalella azteca</name>
    <name type="common">Amphipod</name>
    <dbReference type="NCBI Taxonomy" id="294128"/>
    <lineage>
        <taxon>Eukaryota</taxon>
        <taxon>Metazoa</taxon>
        <taxon>Ecdysozoa</taxon>
        <taxon>Arthropoda</taxon>
        <taxon>Crustacea</taxon>
        <taxon>Multicrustacea</taxon>
        <taxon>Malacostraca</taxon>
        <taxon>Eumalacostraca</taxon>
        <taxon>Peracarida</taxon>
        <taxon>Amphipoda</taxon>
        <taxon>Senticaudata</taxon>
        <taxon>Talitrida</taxon>
        <taxon>Talitroidea</taxon>
        <taxon>Hyalellidae</taxon>
        <taxon>Hyalella</taxon>
    </lineage>
</organism>
<keyword evidence="4" id="KW-0808">Transferase</keyword>
<evidence type="ECO:0000313" key="11">
    <source>
        <dbReference type="Proteomes" id="UP000694843"/>
    </source>
</evidence>
<keyword evidence="3 10" id="KW-0328">Glycosyltransferase</keyword>
<dbReference type="RefSeq" id="XP_047736810.1">
    <property type="nucleotide sequence ID" value="XM_047880854.1"/>
</dbReference>
<dbReference type="AlphaFoldDB" id="A0A979FIL4"/>
<dbReference type="EC" id="2.4.1.-" evidence="10"/>
<sequence>MRETCQEIRQAEIAKKKHPRVHQSKIDEENNKFNDIVQGNFLDHYRNLTYKTVMGLTWATRFCSRAAFIIKMDDDITVNFFHVRQLLQTRYANIKNVLLGRALIKTKPFRRNSKWQVTQEEYVGDEYPTYINGWFYMIPMETVRKLVANAHRFRYFWLEDVFVTGIMAQDLQIERRNIDTKKFVTCFRGKSAHKIRSFL</sequence>
<comment type="similarity">
    <text evidence="2 10">Belongs to the glycosyltransferase 31 family.</text>
</comment>
<keyword evidence="8 10" id="KW-0333">Golgi apparatus</keyword>
<dbReference type="InterPro" id="IPR002659">
    <property type="entry name" value="Glyco_trans_31"/>
</dbReference>
<evidence type="ECO:0000256" key="9">
    <source>
        <dbReference type="ARBA" id="ARBA00023136"/>
    </source>
</evidence>
<dbReference type="Gene3D" id="3.90.550.50">
    <property type="match status" value="1"/>
</dbReference>
<keyword evidence="6" id="KW-0735">Signal-anchor</keyword>
<dbReference type="PANTHER" id="PTHR11214:SF235">
    <property type="entry name" value="HEXOSYLTRANSFERASE"/>
    <property type="match status" value="1"/>
</dbReference>
<keyword evidence="5" id="KW-0812">Transmembrane</keyword>